<sequence>MASRQTPGEIVIRDLFTGEIVSPPGAGGATVKVVGQHVRLAVEGAFPEGAAIRWRIPRNDTDGAPGAVEGYSVRSPTARCERAAVSPLTDAALRRPVIEFYWTDAVAGAVAVSVTAPDTTVFTTSAAFEVKRPTCSEFQLHAAGAEAITSGTDGDGRFFLRYGAPRHSPGPRGLSFSVTASAPAEFAGRFGVVQTVRAVRGETVQLGTHLRRREWDDSARPGGFALDRPEGTTPFLDDATPFAVAGETVFLAGSCSPTRVGDAAGQGLRYDADEQYRGALLFQPHRQNEGEQNVFVTLREYEWAWRGDVERPATDAPWPTIPNREAPAPAERNSVRLPVWEGRAGEECDPAGWATVDSRPGPFGAG</sequence>
<protein>
    <submittedName>
        <fullName evidence="2">Uncharacterized protein</fullName>
    </submittedName>
</protein>
<keyword evidence="3" id="KW-1185">Reference proteome</keyword>
<organism evidence="2 3">
    <name type="scientific">Alienimonas californiensis</name>
    <dbReference type="NCBI Taxonomy" id="2527989"/>
    <lineage>
        <taxon>Bacteria</taxon>
        <taxon>Pseudomonadati</taxon>
        <taxon>Planctomycetota</taxon>
        <taxon>Planctomycetia</taxon>
        <taxon>Planctomycetales</taxon>
        <taxon>Planctomycetaceae</taxon>
        <taxon>Alienimonas</taxon>
    </lineage>
</organism>
<reference evidence="2 3" key="1">
    <citation type="submission" date="2019-02" db="EMBL/GenBank/DDBJ databases">
        <title>Deep-cultivation of Planctomycetes and their phenomic and genomic characterization uncovers novel biology.</title>
        <authorList>
            <person name="Wiegand S."/>
            <person name="Jogler M."/>
            <person name="Boedeker C."/>
            <person name="Pinto D."/>
            <person name="Vollmers J."/>
            <person name="Rivas-Marin E."/>
            <person name="Kohn T."/>
            <person name="Peeters S.H."/>
            <person name="Heuer A."/>
            <person name="Rast P."/>
            <person name="Oberbeckmann S."/>
            <person name="Bunk B."/>
            <person name="Jeske O."/>
            <person name="Meyerdierks A."/>
            <person name="Storesund J.E."/>
            <person name="Kallscheuer N."/>
            <person name="Luecker S."/>
            <person name="Lage O.M."/>
            <person name="Pohl T."/>
            <person name="Merkel B.J."/>
            <person name="Hornburger P."/>
            <person name="Mueller R.-W."/>
            <person name="Bruemmer F."/>
            <person name="Labrenz M."/>
            <person name="Spormann A.M."/>
            <person name="Op den Camp H."/>
            <person name="Overmann J."/>
            <person name="Amann R."/>
            <person name="Jetten M.S.M."/>
            <person name="Mascher T."/>
            <person name="Medema M.H."/>
            <person name="Devos D.P."/>
            <person name="Kaster A.-K."/>
            <person name="Ovreas L."/>
            <person name="Rohde M."/>
            <person name="Galperin M.Y."/>
            <person name="Jogler C."/>
        </authorList>
    </citation>
    <scope>NUCLEOTIDE SEQUENCE [LARGE SCALE GENOMIC DNA]</scope>
    <source>
        <strain evidence="2 3">CA12</strain>
    </source>
</reference>
<dbReference type="Proteomes" id="UP000318741">
    <property type="component" value="Chromosome"/>
</dbReference>
<dbReference type="RefSeq" id="WP_165700492.1">
    <property type="nucleotide sequence ID" value="NZ_CP036265.1"/>
</dbReference>
<evidence type="ECO:0000313" key="3">
    <source>
        <dbReference type="Proteomes" id="UP000318741"/>
    </source>
</evidence>
<proteinExistence type="predicted"/>
<gene>
    <name evidence="2" type="ORF">CA12_03090</name>
</gene>
<dbReference type="KEGG" id="acaf:CA12_03090"/>
<evidence type="ECO:0000256" key="1">
    <source>
        <dbReference type="SAM" id="MobiDB-lite"/>
    </source>
</evidence>
<name>A0A517P4D7_9PLAN</name>
<dbReference type="EMBL" id="CP036265">
    <property type="protein sequence ID" value="QDT14240.1"/>
    <property type="molecule type" value="Genomic_DNA"/>
</dbReference>
<evidence type="ECO:0000313" key="2">
    <source>
        <dbReference type="EMBL" id="QDT14240.1"/>
    </source>
</evidence>
<feature type="region of interest" description="Disordered" evidence="1">
    <location>
        <begin position="312"/>
        <end position="366"/>
    </location>
</feature>
<dbReference type="AlphaFoldDB" id="A0A517P4D7"/>
<accession>A0A517P4D7</accession>